<gene>
    <name evidence="1" type="ORF">EVAR_49293_1</name>
</gene>
<evidence type="ECO:0000313" key="2">
    <source>
        <dbReference type="Proteomes" id="UP000299102"/>
    </source>
</evidence>
<name>A0A4C1XQL7_EUMVA</name>
<accession>A0A4C1XQL7</accession>
<organism evidence="1 2">
    <name type="scientific">Eumeta variegata</name>
    <name type="common">Bagworm moth</name>
    <name type="synonym">Eumeta japonica</name>
    <dbReference type="NCBI Taxonomy" id="151549"/>
    <lineage>
        <taxon>Eukaryota</taxon>
        <taxon>Metazoa</taxon>
        <taxon>Ecdysozoa</taxon>
        <taxon>Arthropoda</taxon>
        <taxon>Hexapoda</taxon>
        <taxon>Insecta</taxon>
        <taxon>Pterygota</taxon>
        <taxon>Neoptera</taxon>
        <taxon>Endopterygota</taxon>
        <taxon>Lepidoptera</taxon>
        <taxon>Glossata</taxon>
        <taxon>Ditrysia</taxon>
        <taxon>Tineoidea</taxon>
        <taxon>Psychidae</taxon>
        <taxon>Oiketicinae</taxon>
        <taxon>Eumeta</taxon>
    </lineage>
</organism>
<protein>
    <submittedName>
        <fullName evidence="1">Uncharacterized protein</fullName>
    </submittedName>
</protein>
<comment type="caution">
    <text evidence="1">The sequence shown here is derived from an EMBL/GenBank/DDBJ whole genome shotgun (WGS) entry which is preliminary data.</text>
</comment>
<proteinExistence type="predicted"/>
<reference evidence="1 2" key="1">
    <citation type="journal article" date="2019" name="Commun. Biol.">
        <title>The bagworm genome reveals a unique fibroin gene that provides high tensile strength.</title>
        <authorList>
            <person name="Kono N."/>
            <person name="Nakamura H."/>
            <person name="Ohtoshi R."/>
            <person name="Tomita M."/>
            <person name="Numata K."/>
            <person name="Arakawa K."/>
        </authorList>
    </citation>
    <scope>NUCLEOTIDE SEQUENCE [LARGE SCALE GENOMIC DNA]</scope>
</reference>
<sequence length="91" mass="10114">MEKDVLLHPVKGENRRRSLMYERNENRFPGARPATIVNVSCALAIPRLGTAQACCLELERSPFKDLFCPVVIGITGDVAGLLILYLTDSIR</sequence>
<evidence type="ECO:0000313" key="1">
    <source>
        <dbReference type="EMBL" id="GBP64495.1"/>
    </source>
</evidence>
<dbReference type="Proteomes" id="UP000299102">
    <property type="component" value="Unassembled WGS sequence"/>
</dbReference>
<keyword evidence="2" id="KW-1185">Reference proteome</keyword>
<dbReference type="AlphaFoldDB" id="A0A4C1XQL7"/>
<dbReference type="EMBL" id="BGZK01000899">
    <property type="protein sequence ID" value="GBP64495.1"/>
    <property type="molecule type" value="Genomic_DNA"/>
</dbReference>